<dbReference type="STRING" id="188872.SAMN03080602_00387"/>
<dbReference type="PANTHER" id="PTHR35279:SF1">
    <property type="entry name" value="ARABINANASE_LEVANSUCRASE_INVERTASE"/>
    <property type="match status" value="1"/>
</dbReference>
<dbReference type="Proteomes" id="UP000193420">
    <property type="component" value="Unassembled WGS sequence"/>
</dbReference>
<dbReference type="SUPFAM" id="SSF75005">
    <property type="entry name" value="Arabinanase/levansucrase/invertase"/>
    <property type="match status" value="2"/>
</dbReference>
<keyword evidence="2" id="KW-1185">Reference proteome</keyword>
<dbReference type="OrthoDB" id="2534034at2"/>
<dbReference type="RefSeq" id="WP_085495653.1">
    <property type="nucleotide sequence ID" value="NZ_FXAO01000001.1"/>
</dbReference>
<accession>A0A1X7I3U3</accession>
<name>A0A1X7I3U3_9FLAO</name>
<organism evidence="1 2">
    <name type="scientific">Arenibacter troitsensis</name>
    <dbReference type="NCBI Taxonomy" id="188872"/>
    <lineage>
        <taxon>Bacteria</taxon>
        <taxon>Pseudomonadati</taxon>
        <taxon>Bacteroidota</taxon>
        <taxon>Flavobacteriia</taxon>
        <taxon>Flavobacteriales</taxon>
        <taxon>Flavobacteriaceae</taxon>
        <taxon>Arenibacter</taxon>
    </lineage>
</organism>
<gene>
    <name evidence="1" type="ORF">SAMN03080602_00387</name>
</gene>
<dbReference type="AlphaFoldDB" id="A0A1X7I3U3"/>
<dbReference type="EMBL" id="FXAO01000001">
    <property type="protein sequence ID" value="SMG08881.1"/>
    <property type="molecule type" value="Genomic_DNA"/>
</dbReference>
<proteinExistence type="predicted"/>
<evidence type="ECO:0008006" key="3">
    <source>
        <dbReference type="Google" id="ProtNLM"/>
    </source>
</evidence>
<dbReference type="InterPro" id="IPR023296">
    <property type="entry name" value="Glyco_hydro_beta-prop_sf"/>
</dbReference>
<evidence type="ECO:0000313" key="2">
    <source>
        <dbReference type="Proteomes" id="UP000193420"/>
    </source>
</evidence>
<evidence type="ECO:0000313" key="1">
    <source>
        <dbReference type="EMBL" id="SMG08881.1"/>
    </source>
</evidence>
<reference evidence="2" key="1">
    <citation type="submission" date="2017-04" db="EMBL/GenBank/DDBJ databases">
        <authorList>
            <person name="Varghese N."/>
            <person name="Submissions S."/>
        </authorList>
    </citation>
    <scope>NUCLEOTIDE SEQUENCE [LARGE SCALE GENOMIC DNA]</scope>
    <source>
        <strain evidence="2">DSM 19835</strain>
    </source>
</reference>
<sequence>MKKKKYVVYLYAFLLCLGCKGKKEEVDKTRATEDFPSEMVSFIPNPKAPVFEGANAQNAWDRNLRERGYILFEDNMYKMWYTGYNDSISPKRFLGLATSKDGINWERYNEKPLVPETWIEDMQVVKYKQKYYMFAEGKNDVAHLLTSPNGIDWTSQGNLTILMANGEPISDGPFGTPTVWIEGDKKYLFYERDDLGIWLATSEDFKTWTNVKDEEVLKMGPEGYDSGAVAANQIVKYKDQYFMYYHGSSNPDWMKPGVVALWTSNVAMSRDLINWTKYQENPIVEGDYSSPILVNEGAGFILYTMHDKVQRYVSGN</sequence>
<dbReference type="Gene3D" id="2.115.10.20">
    <property type="entry name" value="Glycosyl hydrolase domain, family 43"/>
    <property type="match status" value="2"/>
</dbReference>
<protein>
    <recommendedName>
        <fullName evidence="3">Glycosyl hydrolases family 43</fullName>
    </recommendedName>
</protein>
<dbReference type="PANTHER" id="PTHR35279">
    <property type="match status" value="1"/>
</dbReference>